<gene>
    <name evidence="4" type="ORF">BIY26_15265</name>
</gene>
<sequence>MAEIKAEAEIREPDVRQRILNEAINIFASKGGELTTIREITEATRVNIAAVNYYFGSKDGLLKAVLNTVLDPLNAMRIRLLDAVEERYRQEKPPIEAVLDALLRPLVKSARAPDGGRIAVRLLQHLRATPRESVTALVSDKFDHVAARFFAAFERAAPQLTRAEIIWRYEFARGAAMHVLADSDPQSGRLAIMSLGLCNSDDDDEVLANVLRFVVAGFNAPSLK</sequence>
<dbReference type="EMBL" id="MJLX01000044">
    <property type="protein sequence ID" value="RLM20851.1"/>
    <property type="molecule type" value="Genomic_DNA"/>
</dbReference>
<dbReference type="PANTHER" id="PTHR30055">
    <property type="entry name" value="HTH-TYPE TRANSCRIPTIONAL REGULATOR RUTR"/>
    <property type="match status" value="1"/>
</dbReference>
<dbReference type="InterPro" id="IPR009057">
    <property type="entry name" value="Homeodomain-like_sf"/>
</dbReference>
<dbReference type="RefSeq" id="WP_310794036.1">
    <property type="nucleotide sequence ID" value="NZ_CP014137.1"/>
</dbReference>
<dbReference type="SUPFAM" id="SSF46689">
    <property type="entry name" value="Homeodomain-like"/>
    <property type="match status" value="1"/>
</dbReference>
<evidence type="ECO:0000256" key="2">
    <source>
        <dbReference type="PROSITE-ProRule" id="PRU00335"/>
    </source>
</evidence>
<evidence type="ECO:0000256" key="1">
    <source>
        <dbReference type="ARBA" id="ARBA00023125"/>
    </source>
</evidence>
<dbReference type="InterPro" id="IPR001647">
    <property type="entry name" value="HTH_TetR"/>
</dbReference>
<dbReference type="InterPro" id="IPR050109">
    <property type="entry name" value="HTH-type_TetR-like_transc_reg"/>
</dbReference>
<dbReference type="Pfam" id="PF00440">
    <property type="entry name" value="TetR_N"/>
    <property type="match status" value="1"/>
</dbReference>
<proteinExistence type="predicted"/>
<dbReference type="GeneID" id="70906385"/>
<dbReference type="Pfam" id="PF17939">
    <property type="entry name" value="TetR_C_30"/>
    <property type="match status" value="1"/>
</dbReference>
<evidence type="ECO:0000259" key="3">
    <source>
        <dbReference type="PROSITE" id="PS50977"/>
    </source>
</evidence>
<dbReference type="PANTHER" id="PTHR30055:SF235">
    <property type="entry name" value="TRANSCRIPTIONAL REGULATORY PROTEIN"/>
    <property type="match status" value="1"/>
</dbReference>
<dbReference type="InterPro" id="IPR041586">
    <property type="entry name" value="PsrA_TetR_C"/>
</dbReference>
<dbReference type="AlphaFoldDB" id="A0AAE8EPQ8"/>
<dbReference type="KEGG" id="bgj:AWC36_06265"/>
<dbReference type="InterPro" id="IPR036271">
    <property type="entry name" value="Tet_transcr_reg_TetR-rel_C_sf"/>
</dbReference>
<keyword evidence="1 2" id="KW-0238">DNA-binding</keyword>
<reference evidence="4 5" key="1">
    <citation type="submission" date="2016-09" db="EMBL/GenBank/DDBJ databases">
        <authorList>
            <person name="Doonan J."/>
            <person name="Pachebat J.A."/>
            <person name="Golyshin P.N."/>
            <person name="Denman S."/>
            <person name="Mcdonald J.E."/>
        </authorList>
    </citation>
    <scope>NUCLEOTIDE SEQUENCE [LARGE SCALE GENOMIC DNA]</scope>
    <source>
        <strain evidence="4 5">FRB141</strain>
    </source>
</reference>
<organism evidence="4 5">
    <name type="scientific">Brenneria goodwinii</name>
    <dbReference type="NCBI Taxonomy" id="1109412"/>
    <lineage>
        <taxon>Bacteria</taxon>
        <taxon>Pseudomonadati</taxon>
        <taxon>Pseudomonadota</taxon>
        <taxon>Gammaproteobacteria</taxon>
        <taxon>Enterobacterales</taxon>
        <taxon>Pectobacteriaceae</taxon>
        <taxon>Brenneria</taxon>
    </lineage>
</organism>
<feature type="DNA-binding region" description="H-T-H motif" evidence="2">
    <location>
        <begin position="36"/>
        <end position="55"/>
    </location>
</feature>
<dbReference type="GO" id="GO:0000976">
    <property type="term" value="F:transcription cis-regulatory region binding"/>
    <property type="evidence" value="ECO:0007669"/>
    <property type="project" value="TreeGrafter"/>
</dbReference>
<evidence type="ECO:0000313" key="5">
    <source>
        <dbReference type="Proteomes" id="UP000285972"/>
    </source>
</evidence>
<comment type="caution">
    <text evidence="4">The sequence shown here is derived from an EMBL/GenBank/DDBJ whole genome shotgun (WGS) entry which is preliminary data.</text>
</comment>
<dbReference type="Proteomes" id="UP000285972">
    <property type="component" value="Unassembled WGS sequence"/>
</dbReference>
<dbReference type="Gene3D" id="1.10.357.10">
    <property type="entry name" value="Tetracycline Repressor, domain 2"/>
    <property type="match status" value="1"/>
</dbReference>
<evidence type="ECO:0000313" key="4">
    <source>
        <dbReference type="EMBL" id="RLM20851.1"/>
    </source>
</evidence>
<feature type="domain" description="HTH tetR-type" evidence="3">
    <location>
        <begin position="13"/>
        <end position="73"/>
    </location>
</feature>
<dbReference type="GO" id="GO:0003700">
    <property type="term" value="F:DNA-binding transcription factor activity"/>
    <property type="evidence" value="ECO:0007669"/>
    <property type="project" value="TreeGrafter"/>
</dbReference>
<dbReference type="SUPFAM" id="SSF48498">
    <property type="entry name" value="Tetracyclin repressor-like, C-terminal domain"/>
    <property type="match status" value="1"/>
</dbReference>
<accession>A0AAE8EPQ8</accession>
<dbReference type="PROSITE" id="PS50977">
    <property type="entry name" value="HTH_TETR_2"/>
    <property type="match status" value="1"/>
</dbReference>
<protein>
    <submittedName>
        <fullName evidence="4">TetR family transcriptional regulator</fullName>
    </submittedName>
</protein>
<name>A0AAE8EPQ8_9GAMM</name>